<organism evidence="1 2">
    <name type="scientific">Streptomyces jumonjinensis</name>
    <dbReference type="NCBI Taxonomy" id="1945"/>
    <lineage>
        <taxon>Bacteria</taxon>
        <taxon>Bacillati</taxon>
        <taxon>Actinomycetota</taxon>
        <taxon>Actinomycetes</taxon>
        <taxon>Kitasatosporales</taxon>
        <taxon>Streptomycetaceae</taxon>
        <taxon>Streptomyces</taxon>
    </lineage>
</organism>
<dbReference type="RefSeq" id="WP_153526629.1">
    <property type="nucleotide sequence ID" value="NZ_VCLA01000200.1"/>
</dbReference>
<feature type="non-terminal residue" evidence="1">
    <location>
        <position position="1"/>
    </location>
</feature>
<reference evidence="1 2" key="1">
    <citation type="submission" date="2019-05" db="EMBL/GenBank/DDBJ databases">
        <title>Comparative genomics and metabolomics analyses of clavulanic acid producing Streptomyces species provides insight into specialized metabolism and evolution of beta-lactam biosynthetic gene clusters.</title>
        <authorList>
            <person name="Moore M.A."/>
            <person name="Cruz-Morales P."/>
            <person name="Barona Gomez F."/>
            <person name="Kapil T."/>
        </authorList>
    </citation>
    <scope>NUCLEOTIDE SEQUENCE [LARGE SCALE GENOMIC DNA]</scope>
    <source>
        <strain evidence="1 2">NRRL 5741</strain>
    </source>
</reference>
<sequence>ETLVIRNNIAAWTGKTGDAATARDLLTALLPDMTGTLGPDHPTTLTTRHNIARWTERAGDPLAALALWRELMPRWLSVYGEDHPRTRLLRERIAATEGERPEPEPE</sequence>
<evidence type="ECO:0000313" key="1">
    <source>
        <dbReference type="EMBL" id="MQT05292.1"/>
    </source>
</evidence>
<dbReference type="AlphaFoldDB" id="A0A646KSJ1"/>
<protein>
    <submittedName>
        <fullName evidence="1">Tetratricopeptide repeat protein</fullName>
    </submittedName>
</protein>
<proteinExistence type="predicted"/>
<dbReference type="Pfam" id="PF13424">
    <property type="entry name" value="TPR_12"/>
    <property type="match status" value="1"/>
</dbReference>
<dbReference type="Proteomes" id="UP000419138">
    <property type="component" value="Unassembled WGS sequence"/>
</dbReference>
<comment type="caution">
    <text evidence="1">The sequence shown here is derived from an EMBL/GenBank/DDBJ whole genome shotgun (WGS) entry which is preliminary data.</text>
</comment>
<gene>
    <name evidence="1" type="ORF">FF041_35875</name>
</gene>
<accession>A0A646KSJ1</accession>
<dbReference type="Gene3D" id="1.25.40.10">
    <property type="entry name" value="Tetratricopeptide repeat domain"/>
    <property type="match status" value="1"/>
</dbReference>
<name>A0A646KSJ1_STRJU</name>
<evidence type="ECO:0000313" key="2">
    <source>
        <dbReference type="Proteomes" id="UP000419138"/>
    </source>
</evidence>
<dbReference type="InterPro" id="IPR011990">
    <property type="entry name" value="TPR-like_helical_dom_sf"/>
</dbReference>
<dbReference type="EMBL" id="VCLA01000200">
    <property type="protein sequence ID" value="MQT05292.1"/>
    <property type="molecule type" value="Genomic_DNA"/>
</dbReference>
<dbReference type="OrthoDB" id="4560088at2"/>
<keyword evidence="2" id="KW-1185">Reference proteome</keyword>